<evidence type="ECO:0000256" key="9">
    <source>
        <dbReference type="ARBA" id="ARBA00023136"/>
    </source>
</evidence>
<evidence type="ECO:0000256" key="3">
    <source>
        <dbReference type="ARBA" id="ARBA00022475"/>
    </source>
</evidence>
<evidence type="ECO:0000313" key="13">
    <source>
        <dbReference type="EMBL" id="KKN81667.1"/>
    </source>
</evidence>
<name>A0A0F9U2X8_9ZZZZ</name>
<dbReference type="EMBL" id="LAZR01000212">
    <property type="protein sequence ID" value="KKN81667.1"/>
    <property type="molecule type" value="Genomic_DNA"/>
</dbReference>
<keyword evidence="7" id="KW-0720">Serine protease</keyword>
<proteinExistence type="inferred from homology"/>
<dbReference type="CDD" id="cd07023">
    <property type="entry name" value="S49_Sppa_N_C"/>
    <property type="match status" value="1"/>
</dbReference>
<feature type="domain" description="Peptidase S49" evidence="11">
    <location>
        <begin position="158"/>
        <end position="304"/>
    </location>
</feature>
<evidence type="ECO:0008006" key="14">
    <source>
        <dbReference type="Google" id="ProtNLM"/>
    </source>
</evidence>
<dbReference type="PANTHER" id="PTHR42987:SF4">
    <property type="entry name" value="PROTEASE SOHB-RELATED"/>
    <property type="match status" value="1"/>
</dbReference>
<gene>
    <name evidence="13" type="ORF">LCGC14_0317430</name>
</gene>
<dbReference type="GO" id="GO:0004252">
    <property type="term" value="F:serine-type endopeptidase activity"/>
    <property type="evidence" value="ECO:0007669"/>
    <property type="project" value="InterPro"/>
</dbReference>
<evidence type="ECO:0000256" key="7">
    <source>
        <dbReference type="ARBA" id="ARBA00022825"/>
    </source>
</evidence>
<dbReference type="Pfam" id="PF01343">
    <property type="entry name" value="Peptidase_S49"/>
    <property type="match status" value="1"/>
</dbReference>
<keyword evidence="6" id="KW-0378">Hydrolase</keyword>
<evidence type="ECO:0000256" key="8">
    <source>
        <dbReference type="ARBA" id="ARBA00022989"/>
    </source>
</evidence>
<dbReference type="NCBIfam" id="NF008745">
    <property type="entry name" value="PRK11778.1"/>
    <property type="match status" value="1"/>
</dbReference>
<feature type="transmembrane region" description="Helical" evidence="10">
    <location>
        <begin position="12"/>
        <end position="30"/>
    </location>
</feature>
<dbReference type="InterPro" id="IPR047272">
    <property type="entry name" value="S49_SppA_C"/>
</dbReference>
<dbReference type="SUPFAM" id="SSF52096">
    <property type="entry name" value="ClpP/crotonase"/>
    <property type="match status" value="1"/>
</dbReference>
<dbReference type="PANTHER" id="PTHR42987">
    <property type="entry name" value="PEPTIDASE S49"/>
    <property type="match status" value="1"/>
</dbReference>
<feature type="domain" description="Peptidase S49 N-terminal proteobacteria" evidence="12">
    <location>
        <begin position="4"/>
        <end position="153"/>
    </location>
</feature>
<dbReference type="Gene3D" id="3.90.226.10">
    <property type="entry name" value="2-enoyl-CoA Hydratase, Chain A, domain 1"/>
    <property type="match status" value="1"/>
</dbReference>
<dbReference type="AlphaFoldDB" id="A0A0F9U2X8"/>
<protein>
    <recommendedName>
        <fullName evidence="14">Peptidase S49 domain-containing protein</fullName>
    </recommendedName>
</protein>
<evidence type="ECO:0000256" key="4">
    <source>
        <dbReference type="ARBA" id="ARBA00022670"/>
    </source>
</evidence>
<keyword evidence="5 10" id="KW-0812">Transmembrane</keyword>
<dbReference type="GO" id="GO:0005886">
    <property type="term" value="C:plasma membrane"/>
    <property type="evidence" value="ECO:0007669"/>
    <property type="project" value="UniProtKB-SubCell"/>
</dbReference>
<evidence type="ECO:0000256" key="5">
    <source>
        <dbReference type="ARBA" id="ARBA00022692"/>
    </source>
</evidence>
<evidence type="ECO:0000259" key="11">
    <source>
        <dbReference type="Pfam" id="PF01343"/>
    </source>
</evidence>
<keyword evidence="3" id="KW-1003">Cell membrane</keyword>
<sequence>MSEWVAEVAMFAVQTTIVMALLGIGLLLFARAKQDKESDLKLYIEPLNDQRRRRGRRLRLVATLPAARKKLMKAFRKEDKKHQKAHKNEHDAVQEARVWVLDFHGDLKASQTERFAQEVSAIIDVAKKDDEVVVRLESAGGLVHAYGLAAAQLDRLREAGLATTVCIDKVAASGGYLMACTAQHIKAAPFAVIGSIGVVAQVPNIHRLLKRHDIDVELLTAGKYKRTLTVLGENTEEGKAKFLEDLENTHRLFKSYVAERRPAMDIDTLATGEIWYGSEALPQLLIDSIGTSEAYLVERMAQAQVYTVKLEPPKTVGRKLGLAVSAGVEKAALKTLGLIDAAGWQRH</sequence>
<evidence type="ECO:0000256" key="1">
    <source>
        <dbReference type="ARBA" id="ARBA00004236"/>
    </source>
</evidence>
<dbReference type="InterPro" id="IPR029045">
    <property type="entry name" value="ClpP/crotonase-like_dom_sf"/>
</dbReference>
<reference evidence="13" key="1">
    <citation type="journal article" date="2015" name="Nature">
        <title>Complex archaea that bridge the gap between prokaryotes and eukaryotes.</title>
        <authorList>
            <person name="Spang A."/>
            <person name="Saw J.H."/>
            <person name="Jorgensen S.L."/>
            <person name="Zaremba-Niedzwiedzka K."/>
            <person name="Martijn J."/>
            <person name="Lind A.E."/>
            <person name="van Eijk R."/>
            <person name="Schleper C."/>
            <person name="Guy L."/>
            <person name="Ettema T.J."/>
        </authorList>
    </citation>
    <scope>NUCLEOTIDE SEQUENCE</scope>
</reference>
<evidence type="ECO:0000256" key="2">
    <source>
        <dbReference type="ARBA" id="ARBA00008683"/>
    </source>
</evidence>
<evidence type="ECO:0000256" key="10">
    <source>
        <dbReference type="SAM" id="Phobius"/>
    </source>
</evidence>
<dbReference type="InterPro" id="IPR002142">
    <property type="entry name" value="Peptidase_S49"/>
</dbReference>
<comment type="caution">
    <text evidence="13">The sequence shown here is derived from an EMBL/GenBank/DDBJ whole genome shotgun (WGS) entry which is preliminary data.</text>
</comment>
<evidence type="ECO:0000256" key="6">
    <source>
        <dbReference type="ARBA" id="ARBA00022801"/>
    </source>
</evidence>
<accession>A0A0F9U2X8</accession>
<comment type="similarity">
    <text evidence="2">Belongs to the peptidase S49 family.</text>
</comment>
<dbReference type="Gene3D" id="6.20.330.10">
    <property type="match status" value="1"/>
</dbReference>
<organism evidence="13">
    <name type="scientific">marine sediment metagenome</name>
    <dbReference type="NCBI Taxonomy" id="412755"/>
    <lineage>
        <taxon>unclassified sequences</taxon>
        <taxon>metagenomes</taxon>
        <taxon>ecological metagenomes</taxon>
    </lineage>
</organism>
<keyword evidence="9 10" id="KW-0472">Membrane</keyword>
<dbReference type="InterPro" id="IPR013703">
    <property type="entry name" value="Peptidase_S49_N_proteobac"/>
</dbReference>
<keyword evidence="4" id="KW-0645">Protease</keyword>
<comment type="subcellular location">
    <subcellularLocation>
        <location evidence="1">Cell membrane</location>
    </subcellularLocation>
</comment>
<keyword evidence="8 10" id="KW-1133">Transmembrane helix</keyword>
<evidence type="ECO:0000259" key="12">
    <source>
        <dbReference type="Pfam" id="PF08496"/>
    </source>
</evidence>
<dbReference type="GO" id="GO:0006508">
    <property type="term" value="P:proteolysis"/>
    <property type="evidence" value="ECO:0007669"/>
    <property type="project" value="UniProtKB-KW"/>
</dbReference>
<dbReference type="Pfam" id="PF08496">
    <property type="entry name" value="Peptidase_S49_N"/>
    <property type="match status" value="1"/>
</dbReference>